<accession>A0ABS5VPZ1</accession>
<evidence type="ECO:0000256" key="1">
    <source>
        <dbReference type="ARBA" id="ARBA00006484"/>
    </source>
</evidence>
<dbReference type="Pfam" id="PF00106">
    <property type="entry name" value="adh_short"/>
    <property type="match status" value="1"/>
</dbReference>
<reference evidence="4 5" key="1">
    <citation type="submission" date="2021-05" db="EMBL/GenBank/DDBJ databases">
        <title>A Polyphasic approach of four new species of the genus Ohtaekwangia: Ohtaekwangia histidinii sp. nov., Ohtaekwangia cretensis sp. nov., Ohtaekwangia indiensis sp. nov., Ohtaekwangia reichenbachii sp. nov. from diverse environment.</title>
        <authorList>
            <person name="Octaviana S."/>
        </authorList>
    </citation>
    <scope>NUCLEOTIDE SEQUENCE [LARGE SCALE GENOMIC DNA]</scope>
    <source>
        <strain evidence="4 5">PWU20</strain>
    </source>
</reference>
<name>A0ABS5VPZ1_9BACT</name>
<gene>
    <name evidence="4" type="ORF">KK060_06205</name>
</gene>
<keyword evidence="5" id="KW-1185">Reference proteome</keyword>
<dbReference type="PANTHER" id="PTHR44196">
    <property type="entry name" value="DEHYDROGENASE/REDUCTASE SDR FAMILY MEMBER 7B"/>
    <property type="match status" value="1"/>
</dbReference>
<sequence length="244" mass="26729">MKQLNTIEGKVILVTGAARGLGAAICRILSEDGAIMIATDVNASLLEKTVNEITSQGKKAYGYTLNVTDENNVEETVKKIVNDHGKIDVIVNNAGVDYTKSIEELSYKEWRQVIDVNLTGPFIVTKAVYPYMKKNGSGHIINITSTASKRAWPNASAYHASKWGLSGFSHAIHSEARKDKIKVTALVAGGMQTPFLLDRFPDIDLNLLQNPENVAESIRYVLTQPNGSVIPELMVIPMTETSWP</sequence>
<evidence type="ECO:0000313" key="5">
    <source>
        <dbReference type="Proteomes" id="UP000772618"/>
    </source>
</evidence>
<dbReference type="InterPro" id="IPR036291">
    <property type="entry name" value="NAD(P)-bd_dom_sf"/>
</dbReference>
<organism evidence="4 5">
    <name type="scientific">Chryseosolibacter indicus</name>
    <dbReference type="NCBI Taxonomy" id="2782351"/>
    <lineage>
        <taxon>Bacteria</taxon>
        <taxon>Pseudomonadati</taxon>
        <taxon>Bacteroidota</taxon>
        <taxon>Cytophagia</taxon>
        <taxon>Cytophagales</taxon>
        <taxon>Chryseotaleaceae</taxon>
        <taxon>Chryseosolibacter</taxon>
    </lineage>
</organism>
<dbReference type="CDD" id="cd05233">
    <property type="entry name" value="SDR_c"/>
    <property type="match status" value="1"/>
</dbReference>
<evidence type="ECO:0000256" key="2">
    <source>
        <dbReference type="ARBA" id="ARBA00023002"/>
    </source>
</evidence>
<dbReference type="PRINTS" id="PR00080">
    <property type="entry name" value="SDRFAMILY"/>
</dbReference>
<dbReference type="Gene3D" id="3.40.50.720">
    <property type="entry name" value="NAD(P)-binding Rossmann-like Domain"/>
    <property type="match status" value="1"/>
</dbReference>
<evidence type="ECO:0000313" key="4">
    <source>
        <dbReference type="EMBL" id="MBT1702862.1"/>
    </source>
</evidence>
<protein>
    <submittedName>
        <fullName evidence="4">SDR family oxidoreductase</fullName>
    </submittedName>
</protein>
<proteinExistence type="inferred from homology"/>
<keyword evidence="2" id="KW-0560">Oxidoreductase</keyword>
<dbReference type="SUPFAM" id="SSF51735">
    <property type="entry name" value="NAD(P)-binding Rossmann-fold domains"/>
    <property type="match status" value="1"/>
</dbReference>
<evidence type="ECO:0000256" key="3">
    <source>
        <dbReference type="RuleBase" id="RU000363"/>
    </source>
</evidence>
<dbReference type="InterPro" id="IPR002347">
    <property type="entry name" value="SDR_fam"/>
</dbReference>
<dbReference type="RefSeq" id="WP_254152832.1">
    <property type="nucleotide sequence ID" value="NZ_JAHESD010000009.1"/>
</dbReference>
<comment type="caution">
    <text evidence="4">The sequence shown here is derived from an EMBL/GenBank/DDBJ whole genome shotgun (WGS) entry which is preliminary data.</text>
</comment>
<dbReference type="EMBL" id="JAHESD010000009">
    <property type="protein sequence ID" value="MBT1702862.1"/>
    <property type="molecule type" value="Genomic_DNA"/>
</dbReference>
<dbReference type="PRINTS" id="PR00081">
    <property type="entry name" value="GDHRDH"/>
</dbReference>
<dbReference type="Proteomes" id="UP000772618">
    <property type="component" value="Unassembled WGS sequence"/>
</dbReference>
<comment type="similarity">
    <text evidence="1 3">Belongs to the short-chain dehydrogenases/reductases (SDR) family.</text>
</comment>
<dbReference type="PANTHER" id="PTHR44196:SF1">
    <property type="entry name" value="DEHYDROGENASE_REDUCTASE SDR FAMILY MEMBER 7B"/>
    <property type="match status" value="1"/>
</dbReference>